<keyword evidence="3" id="KW-1185">Reference proteome</keyword>
<protein>
    <recommendedName>
        <fullName evidence="4">Secreted protein</fullName>
    </recommendedName>
</protein>
<keyword evidence="1" id="KW-0732">Signal</keyword>
<dbReference type="Proteomes" id="UP001341281">
    <property type="component" value="Chromosome 03"/>
</dbReference>
<evidence type="ECO:0008006" key="4">
    <source>
        <dbReference type="Google" id="ProtNLM"/>
    </source>
</evidence>
<feature type="signal peptide" evidence="1">
    <location>
        <begin position="1"/>
        <end position="21"/>
    </location>
</feature>
<dbReference type="AlphaFoldDB" id="A0AAQ3T0L0"/>
<sequence>MSLLLLVFLLTWLVQDPPHWCLVQAPPSLLYLLSPRFARLVQDPPPERLIQASPVSGPRRCAPSGVAFTICADRAPRLSSCPSLSPSAPARLRIHLGG</sequence>
<dbReference type="EMBL" id="CP144747">
    <property type="protein sequence ID" value="WVZ64201.1"/>
    <property type="molecule type" value="Genomic_DNA"/>
</dbReference>
<reference evidence="2 3" key="1">
    <citation type="submission" date="2024-02" db="EMBL/GenBank/DDBJ databases">
        <title>High-quality chromosome-scale genome assembly of Pensacola bahiagrass (Paspalum notatum Flugge var. saurae).</title>
        <authorList>
            <person name="Vega J.M."/>
            <person name="Podio M."/>
            <person name="Orjuela J."/>
            <person name="Siena L.A."/>
            <person name="Pessino S.C."/>
            <person name="Combes M.C."/>
            <person name="Mariac C."/>
            <person name="Albertini E."/>
            <person name="Pupilli F."/>
            <person name="Ortiz J.P.A."/>
            <person name="Leblanc O."/>
        </authorList>
    </citation>
    <scope>NUCLEOTIDE SEQUENCE [LARGE SCALE GENOMIC DNA]</scope>
    <source>
        <strain evidence="2">R1</strain>
        <tissue evidence="2">Leaf</tissue>
    </source>
</reference>
<evidence type="ECO:0000256" key="1">
    <source>
        <dbReference type="SAM" id="SignalP"/>
    </source>
</evidence>
<name>A0AAQ3T0L0_PASNO</name>
<evidence type="ECO:0000313" key="3">
    <source>
        <dbReference type="Proteomes" id="UP001341281"/>
    </source>
</evidence>
<organism evidence="2 3">
    <name type="scientific">Paspalum notatum var. saurae</name>
    <dbReference type="NCBI Taxonomy" id="547442"/>
    <lineage>
        <taxon>Eukaryota</taxon>
        <taxon>Viridiplantae</taxon>
        <taxon>Streptophyta</taxon>
        <taxon>Embryophyta</taxon>
        <taxon>Tracheophyta</taxon>
        <taxon>Spermatophyta</taxon>
        <taxon>Magnoliopsida</taxon>
        <taxon>Liliopsida</taxon>
        <taxon>Poales</taxon>
        <taxon>Poaceae</taxon>
        <taxon>PACMAD clade</taxon>
        <taxon>Panicoideae</taxon>
        <taxon>Andropogonodae</taxon>
        <taxon>Paspaleae</taxon>
        <taxon>Paspalinae</taxon>
        <taxon>Paspalum</taxon>
    </lineage>
</organism>
<accession>A0AAQ3T0L0</accession>
<gene>
    <name evidence="2" type="ORF">U9M48_013762</name>
</gene>
<evidence type="ECO:0000313" key="2">
    <source>
        <dbReference type="EMBL" id="WVZ64201.1"/>
    </source>
</evidence>
<feature type="chain" id="PRO_5042927512" description="Secreted protein" evidence="1">
    <location>
        <begin position="22"/>
        <end position="98"/>
    </location>
</feature>
<proteinExistence type="predicted"/>